<dbReference type="GO" id="GO:0016491">
    <property type="term" value="F:oxidoreductase activity"/>
    <property type="evidence" value="ECO:0007669"/>
    <property type="project" value="UniProtKB-KW"/>
</dbReference>
<evidence type="ECO:0000256" key="2">
    <source>
        <dbReference type="ARBA" id="ARBA00022694"/>
    </source>
</evidence>
<reference evidence="10" key="1">
    <citation type="journal article" date="2015" name="Nature">
        <title>Complex archaea that bridge the gap between prokaryotes and eukaryotes.</title>
        <authorList>
            <person name="Spang A."/>
            <person name="Saw J.H."/>
            <person name="Jorgensen S.L."/>
            <person name="Zaremba-Niedzwiedzka K."/>
            <person name="Martijn J."/>
            <person name="Lind A.E."/>
            <person name="van Eijk R."/>
            <person name="Schleper C."/>
            <person name="Guy L."/>
            <person name="Ettema T.J."/>
        </authorList>
    </citation>
    <scope>NUCLEOTIDE SEQUENCE</scope>
</reference>
<evidence type="ECO:0000256" key="7">
    <source>
        <dbReference type="ARBA" id="ARBA00023014"/>
    </source>
</evidence>
<sequence length="183" mass="22556">MKILVHICCAPCAVYPFYKLKHDFEKVMGFWYNPNIHPFLEYQRRLEAVKVLAKKEEVRVIYKDEYDIKKFLRQVVYRESQRCLFCYYERLEKTAIFARRGEFDYFSSTLFLSPHQDQELLKAVIETISKKYRLKPYLERIEGGWQKSIELSKKMKLYRQEYCGCIYSEEERYRKKYQEKRNR</sequence>
<keyword evidence="8" id="KW-1015">Disulfide bond</keyword>
<keyword evidence="3" id="KW-0479">Metal-binding</keyword>
<evidence type="ECO:0000256" key="8">
    <source>
        <dbReference type="ARBA" id="ARBA00023157"/>
    </source>
</evidence>
<evidence type="ECO:0000256" key="5">
    <source>
        <dbReference type="ARBA" id="ARBA00023002"/>
    </source>
</evidence>
<dbReference type="PANTHER" id="PTHR36701">
    <property type="entry name" value="EPOXYQUEUOSINE REDUCTASE QUEH"/>
    <property type="match status" value="1"/>
</dbReference>
<name>A0A0F9HHD7_9ZZZZ</name>
<dbReference type="PANTHER" id="PTHR36701:SF1">
    <property type="entry name" value="EPOXYQUEUOSINE REDUCTASE QUEH"/>
    <property type="match status" value="1"/>
</dbReference>
<evidence type="ECO:0000313" key="10">
    <source>
        <dbReference type="EMBL" id="KKM14537.1"/>
    </source>
</evidence>
<dbReference type="HAMAP" id="MF_02089">
    <property type="entry name" value="QueH"/>
    <property type="match status" value="1"/>
</dbReference>
<evidence type="ECO:0000256" key="4">
    <source>
        <dbReference type="ARBA" id="ARBA00022785"/>
    </source>
</evidence>
<organism evidence="10">
    <name type="scientific">marine sediment metagenome</name>
    <dbReference type="NCBI Taxonomy" id="412755"/>
    <lineage>
        <taxon>unclassified sequences</taxon>
        <taxon>metagenomes</taxon>
        <taxon>ecological metagenomes</taxon>
    </lineage>
</organism>
<dbReference type="InterPro" id="IPR003828">
    <property type="entry name" value="QueH"/>
</dbReference>
<keyword evidence="7" id="KW-0411">Iron-sulfur</keyword>
<proteinExistence type="inferred from homology"/>
<keyword evidence="6" id="KW-0408">Iron</keyword>
<dbReference type="EMBL" id="LAZR01015123">
    <property type="protein sequence ID" value="KKM14537.1"/>
    <property type="molecule type" value="Genomic_DNA"/>
</dbReference>
<keyword evidence="1" id="KW-0004">4Fe-4S</keyword>
<dbReference type="AlphaFoldDB" id="A0A0F9HHD7"/>
<evidence type="ECO:0000256" key="3">
    <source>
        <dbReference type="ARBA" id="ARBA00022723"/>
    </source>
</evidence>
<keyword evidence="4" id="KW-0671">Queuosine biosynthesis</keyword>
<gene>
    <name evidence="10" type="ORF">LCGC14_1705140</name>
</gene>
<comment type="caution">
    <text evidence="10">The sequence shown here is derived from an EMBL/GenBank/DDBJ whole genome shotgun (WGS) entry which is preliminary data.</text>
</comment>
<dbReference type="GO" id="GO:0008616">
    <property type="term" value="P:tRNA queuosine(34) biosynthetic process"/>
    <property type="evidence" value="ECO:0007669"/>
    <property type="project" value="UniProtKB-KW"/>
</dbReference>
<keyword evidence="9" id="KW-0676">Redox-active center</keyword>
<dbReference type="GO" id="GO:0046872">
    <property type="term" value="F:metal ion binding"/>
    <property type="evidence" value="ECO:0007669"/>
    <property type="project" value="UniProtKB-KW"/>
</dbReference>
<evidence type="ECO:0000256" key="9">
    <source>
        <dbReference type="ARBA" id="ARBA00023284"/>
    </source>
</evidence>
<dbReference type="GO" id="GO:0051539">
    <property type="term" value="F:4 iron, 4 sulfur cluster binding"/>
    <property type="evidence" value="ECO:0007669"/>
    <property type="project" value="UniProtKB-KW"/>
</dbReference>
<dbReference type="Pfam" id="PF02677">
    <property type="entry name" value="QueH"/>
    <property type="match status" value="1"/>
</dbReference>
<keyword evidence="5" id="KW-0560">Oxidoreductase</keyword>
<evidence type="ECO:0000256" key="1">
    <source>
        <dbReference type="ARBA" id="ARBA00022485"/>
    </source>
</evidence>
<keyword evidence="2" id="KW-0819">tRNA processing</keyword>
<accession>A0A0F9HHD7</accession>
<evidence type="ECO:0000256" key="6">
    <source>
        <dbReference type="ARBA" id="ARBA00023004"/>
    </source>
</evidence>
<protein>
    <submittedName>
        <fullName evidence="10">Uncharacterized protein</fullName>
    </submittedName>
</protein>